<sequence>MGRQPDAAEALRKLDAAFAKESPRLCKELNARDPTTVLGLATNLWPGARQAKVTGVMRERLLIGATGFSPIREELAYPFEPPLESVEEVPKRFAALRGEALRPAFDVIAIPLVFMATSLLGAHFTTWHIFAWVRALARYLFRGYASAVMELCVNFMFAAHAAEAAYAGALAHSLGLDARSVMGWTLRTFLAGVGALGRLTRLANTTTLPGYEKCGVKY</sequence>
<gene>
    <name evidence="2" type="ORF">PECAL_1P05820</name>
</gene>
<evidence type="ECO:0000256" key="1">
    <source>
        <dbReference type="SAM" id="Phobius"/>
    </source>
</evidence>
<reference evidence="2" key="1">
    <citation type="submission" date="2021-11" db="EMBL/GenBank/DDBJ databases">
        <authorList>
            <consortium name="Genoscope - CEA"/>
            <person name="William W."/>
        </authorList>
    </citation>
    <scope>NUCLEOTIDE SEQUENCE</scope>
</reference>
<keyword evidence="3" id="KW-1185">Reference proteome</keyword>
<dbReference type="Pfam" id="PF14934">
    <property type="entry name" value="TMEM254"/>
    <property type="match status" value="1"/>
</dbReference>
<protein>
    <submittedName>
        <fullName evidence="2">Uncharacterized protein</fullName>
    </submittedName>
</protein>
<proteinExistence type="predicted"/>
<evidence type="ECO:0000313" key="2">
    <source>
        <dbReference type="EMBL" id="CAH0364228.1"/>
    </source>
</evidence>
<keyword evidence="1" id="KW-0472">Membrane</keyword>
<dbReference type="AlphaFoldDB" id="A0A8J2S4N1"/>
<accession>A0A8J2S4N1</accession>
<feature type="transmembrane region" description="Helical" evidence="1">
    <location>
        <begin position="108"/>
        <end position="133"/>
    </location>
</feature>
<evidence type="ECO:0000313" key="3">
    <source>
        <dbReference type="Proteomes" id="UP000789595"/>
    </source>
</evidence>
<dbReference type="Proteomes" id="UP000789595">
    <property type="component" value="Unassembled WGS sequence"/>
</dbReference>
<comment type="caution">
    <text evidence="2">The sequence shown here is derived from an EMBL/GenBank/DDBJ whole genome shotgun (WGS) entry which is preliminary data.</text>
</comment>
<dbReference type="EMBL" id="CAKKNE010000001">
    <property type="protein sequence ID" value="CAH0364228.1"/>
    <property type="molecule type" value="Genomic_DNA"/>
</dbReference>
<keyword evidence="1" id="KW-1133">Transmembrane helix</keyword>
<name>A0A8J2S4N1_9STRA</name>
<keyword evidence="1" id="KW-0812">Transmembrane</keyword>
<dbReference type="InterPro" id="IPR028110">
    <property type="entry name" value="TMEM254"/>
</dbReference>
<organism evidence="2 3">
    <name type="scientific">Pelagomonas calceolata</name>
    <dbReference type="NCBI Taxonomy" id="35677"/>
    <lineage>
        <taxon>Eukaryota</taxon>
        <taxon>Sar</taxon>
        <taxon>Stramenopiles</taxon>
        <taxon>Ochrophyta</taxon>
        <taxon>Pelagophyceae</taxon>
        <taxon>Pelagomonadales</taxon>
        <taxon>Pelagomonadaceae</taxon>
        <taxon>Pelagomonas</taxon>
    </lineage>
</organism>